<name>A0A8H3QDL8_9GLOM</name>
<feature type="region of interest" description="Disordered" evidence="1">
    <location>
        <begin position="205"/>
        <end position="225"/>
    </location>
</feature>
<evidence type="ECO:0000313" key="2">
    <source>
        <dbReference type="EMBL" id="GES73264.1"/>
    </source>
</evidence>
<reference evidence="2" key="1">
    <citation type="submission" date="2019-10" db="EMBL/GenBank/DDBJ databases">
        <title>Conservation and host-specific expression of non-tandemly repeated heterogenous ribosome RNA gene in arbuscular mycorrhizal fungi.</title>
        <authorList>
            <person name="Maeda T."/>
            <person name="Kobayashi Y."/>
            <person name="Nakagawa T."/>
            <person name="Ezawa T."/>
            <person name="Yamaguchi K."/>
            <person name="Bino T."/>
            <person name="Nishimoto Y."/>
            <person name="Shigenobu S."/>
            <person name="Kawaguchi M."/>
        </authorList>
    </citation>
    <scope>NUCLEOTIDE SEQUENCE</scope>
    <source>
        <strain evidence="2">HR1</strain>
    </source>
</reference>
<dbReference type="OrthoDB" id="2424062at2759"/>
<proteinExistence type="predicted"/>
<comment type="caution">
    <text evidence="2">The sequence shown here is derived from an EMBL/GenBank/DDBJ whole genome shotgun (WGS) entry which is preliminary data.</text>
</comment>
<evidence type="ECO:0000256" key="1">
    <source>
        <dbReference type="SAM" id="MobiDB-lite"/>
    </source>
</evidence>
<feature type="compositionally biased region" description="Low complexity" evidence="1">
    <location>
        <begin position="205"/>
        <end position="216"/>
    </location>
</feature>
<dbReference type="Proteomes" id="UP000615446">
    <property type="component" value="Unassembled WGS sequence"/>
</dbReference>
<accession>A0A8H3QDL8</accession>
<feature type="region of interest" description="Disordered" evidence="1">
    <location>
        <begin position="147"/>
        <end position="184"/>
    </location>
</feature>
<evidence type="ECO:0000313" key="3">
    <source>
        <dbReference type="Proteomes" id="UP000615446"/>
    </source>
</evidence>
<sequence>MICYVHSLTQKSTKEYSIKEITGIVRMNDEDPSKIIYLKIKAFVPLDKEIETHIEEFESSQVNATFIKPIVNLDFDMIPAVGINAMVIGQTTQMVKNVDGESVLDFLVEENLGESELKEFQLEMKHNPNISYLANKTNSINQTLSNRPNATNQFTDLPWLRQDLTSPGRHTPRGSTPRSKRGHVTLSQVFPTTRQTRSHTLASVLQQNPLPNMNQNETSNKTTDG</sequence>
<dbReference type="AlphaFoldDB" id="A0A8H3QDL8"/>
<protein>
    <submittedName>
        <fullName evidence="2">Uncharacterized protein</fullName>
    </submittedName>
</protein>
<dbReference type="EMBL" id="BLAL01000005">
    <property type="protein sequence ID" value="GES73264.1"/>
    <property type="molecule type" value="Genomic_DNA"/>
</dbReference>
<organism evidence="2 3">
    <name type="scientific">Rhizophagus clarus</name>
    <dbReference type="NCBI Taxonomy" id="94130"/>
    <lineage>
        <taxon>Eukaryota</taxon>
        <taxon>Fungi</taxon>
        <taxon>Fungi incertae sedis</taxon>
        <taxon>Mucoromycota</taxon>
        <taxon>Glomeromycotina</taxon>
        <taxon>Glomeromycetes</taxon>
        <taxon>Glomerales</taxon>
        <taxon>Glomeraceae</taxon>
        <taxon>Rhizophagus</taxon>
    </lineage>
</organism>
<gene>
    <name evidence="2" type="ORF">RCL2_000080600</name>
</gene>